<organism evidence="1">
    <name type="scientific">marine metagenome</name>
    <dbReference type="NCBI Taxonomy" id="408172"/>
    <lineage>
        <taxon>unclassified sequences</taxon>
        <taxon>metagenomes</taxon>
        <taxon>ecological metagenomes</taxon>
    </lineage>
</organism>
<dbReference type="EMBL" id="UINC01120884">
    <property type="protein sequence ID" value="SVC95652.1"/>
    <property type="molecule type" value="Genomic_DNA"/>
</dbReference>
<sequence>YNDPPKEVQTIKGLWVGDEINKVREKHQHGGVDDLQICKGCTFKNTYHWVEV</sequence>
<name>A0A382REJ2_9ZZZZ</name>
<evidence type="ECO:0008006" key="2">
    <source>
        <dbReference type="Google" id="ProtNLM"/>
    </source>
</evidence>
<accession>A0A382REJ2</accession>
<reference evidence="1" key="1">
    <citation type="submission" date="2018-05" db="EMBL/GenBank/DDBJ databases">
        <authorList>
            <person name="Lanie J.A."/>
            <person name="Ng W.-L."/>
            <person name="Kazmierczak K.M."/>
            <person name="Andrzejewski T.M."/>
            <person name="Davidsen T.M."/>
            <person name="Wayne K.J."/>
            <person name="Tettelin H."/>
            <person name="Glass J.I."/>
            <person name="Rusch D."/>
            <person name="Podicherti R."/>
            <person name="Tsui H.-C.T."/>
            <person name="Winkler M.E."/>
        </authorList>
    </citation>
    <scope>NUCLEOTIDE SEQUENCE</scope>
</reference>
<evidence type="ECO:0000313" key="1">
    <source>
        <dbReference type="EMBL" id="SVC95652.1"/>
    </source>
</evidence>
<dbReference type="AlphaFoldDB" id="A0A382REJ2"/>
<proteinExistence type="predicted"/>
<gene>
    <name evidence="1" type="ORF">METZ01_LOCUS348506</name>
</gene>
<feature type="non-terminal residue" evidence="1">
    <location>
        <position position="1"/>
    </location>
</feature>
<protein>
    <recommendedName>
        <fullName evidence="2">4Fe4S-binding SPASM domain-containing protein</fullName>
    </recommendedName>
</protein>